<reference evidence="4" key="1">
    <citation type="journal article" date="2019" name="Int. J. Syst. Evol. Microbiol.">
        <title>The Global Catalogue of Microorganisms (GCM) 10K type strain sequencing project: providing services to taxonomists for standard genome sequencing and annotation.</title>
        <authorList>
            <consortium name="The Broad Institute Genomics Platform"/>
            <consortium name="The Broad Institute Genome Sequencing Center for Infectious Disease"/>
            <person name="Wu L."/>
            <person name="Ma J."/>
        </authorList>
    </citation>
    <scope>NUCLEOTIDE SEQUENCE [LARGE SCALE GENOMIC DNA]</scope>
    <source>
        <strain evidence="4">CCUG 50873</strain>
    </source>
</reference>
<evidence type="ECO:0000256" key="1">
    <source>
        <dbReference type="SAM" id="SignalP"/>
    </source>
</evidence>
<feature type="domain" description="M23ase beta-sheet core" evidence="2">
    <location>
        <begin position="65"/>
        <end position="150"/>
    </location>
</feature>
<feature type="signal peptide" evidence="1">
    <location>
        <begin position="1"/>
        <end position="35"/>
    </location>
</feature>
<organism evidence="3 4">
    <name type="scientific">Williamsia deligens</name>
    <dbReference type="NCBI Taxonomy" id="321325"/>
    <lineage>
        <taxon>Bacteria</taxon>
        <taxon>Bacillati</taxon>
        <taxon>Actinomycetota</taxon>
        <taxon>Actinomycetes</taxon>
        <taxon>Mycobacteriales</taxon>
        <taxon>Nocardiaceae</taxon>
        <taxon>Williamsia</taxon>
    </lineage>
</organism>
<dbReference type="RefSeq" id="WP_253648402.1">
    <property type="nucleotide sequence ID" value="NZ_BAAAMO010000004.1"/>
</dbReference>
<dbReference type="EMBL" id="JBHTIL010000006">
    <property type="protein sequence ID" value="MFD0927957.1"/>
    <property type="molecule type" value="Genomic_DNA"/>
</dbReference>
<name>A0ABW3GH80_9NOCA</name>
<keyword evidence="4" id="KW-1185">Reference proteome</keyword>
<dbReference type="CDD" id="cd12797">
    <property type="entry name" value="M23_peptidase"/>
    <property type="match status" value="1"/>
</dbReference>
<evidence type="ECO:0000259" key="2">
    <source>
        <dbReference type="Pfam" id="PF01551"/>
    </source>
</evidence>
<comment type="caution">
    <text evidence="3">The sequence shown here is derived from an EMBL/GenBank/DDBJ whole genome shotgun (WGS) entry which is preliminary data.</text>
</comment>
<keyword evidence="1" id="KW-0732">Signal</keyword>
<sequence length="177" mass="18222">MRVETTRGAALRRPVAQVLCVVALVSGGAGSPADAAIPGGYGWPMDPRPSVVRVFDPPAQRWLAGHRGVDVVGSPIVVSAGAGTVHFAGSVGGKQVVSVLHADGILTTYEPVEPSVRVGDVVARGDPLGTLMPGHPACASTCLHWGARRGTGSSAVYLDPRALVGAVRVRLLPLRDR</sequence>
<gene>
    <name evidence="3" type="ORF">ACFQ04_19630</name>
</gene>
<dbReference type="Proteomes" id="UP001597068">
    <property type="component" value="Unassembled WGS sequence"/>
</dbReference>
<dbReference type="Gene3D" id="2.70.70.10">
    <property type="entry name" value="Glucose Permease (Domain IIA)"/>
    <property type="match status" value="1"/>
</dbReference>
<dbReference type="SUPFAM" id="SSF51261">
    <property type="entry name" value="Duplicated hybrid motif"/>
    <property type="match status" value="1"/>
</dbReference>
<feature type="chain" id="PRO_5045418596" evidence="1">
    <location>
        <begin position="36"/>
        <end position="177"/>
    </location>
</feature>
<proteinExistence type="predicted"/>
<evidence type="ECO:0000313" key="3">
    <source>
        <dbReference type="EMBL" id="MFD0927957.1"/>
    </source>
</evidence>
<dbReference type="InterPro" id="IPR011055">
    <property type="entry name" value="Dup_hybrid_motif"/>
</dbReference>
<evidence type="ECO:0000313" key="4">
    <source>
        <dbReference type="Proteomes" id="UP001597068"/>
    </source>
</evidence>
<dbReference type="InterPro" id="IPR016047">
    <property type="entry name" value="M23ase_b-sheet_dom"/>
</dbReference>
<dbReference type="Pfam" id="PF01551">
    <property type="entry name" value="Peptidase_M23"/>
    <property type="match status" value="1"/>
</dbReference>
<protein>
    <submittedName>
        <fullName evidence="3">Peptidoglycan DD-metalloendopeptidase family protein</fullName>
    </submittedName>
</protein>
<accession>A0ABW3GH80</accession>